<gene>
    <name evidence="4" type="ORF">H8707_06065</name>
</gene>
<dbReference type="CDD" id="cd06558">
    <property type="entry name" value="crotonase-like"/>
    <property type="match status" value="1"/>
</dbReference>
<comment type="similarity">
    <text evidence="1 3">Belongs to the enoyl-CoA hydratase/isomerase family.</text>
</comment>
<evidence type="ECO:0000313" key="4">
    <source>
        <dbReference type="EMBL" id="MBC8587798.1"/>
    </source>
</evidence>
<dbReference type="GO" id="GO:0006635">
    <property type="term" value="P:fatty acid beta-oxidation"/>
    <property type="evidence" value="ECO:0007669"/>
    <property type="project" value="TreeGrafter"/>
</dbReference>
<evidence type="ECO:0000256" key="1">
    <source>
        <dbReference type="ARBA" id="ARBA00005254"/>
    </source>
</evidence>
<keyword evidence="2" id="KW-0456">Lyase</keyword>
<dbReference type="PANTHER" id="PTHR11941:SF54">
    <property type="entry name" value="ENOYL-COA HYDRATASE, MITOCHONDRIAL"/>
    <property type="match status" value="1"/>
</dbReference>
<dbReference type="FunFam" id="1.10.12.10:FF:000001">
    <property type="entry name" value="Probable enoyl-CoA hydratase, mitochondrial"/>
    <property type="match status" value="1"/>
</dbReference>
<evidence type="ECO:0000256" key="3">
    <source>
        <dbReference type="RuleBase" id="RU003707"/>
    </source>
</evidence>
<evidence type="ECO:0000313" key="5">
    <source>
        <dbReference type="Proteomes" id="UP000601171"/>
    </source>
</evidence>
<organism evidence="4 5">
    <name type="scientific">Paratissierella segnis</name>
    <dbReference type="NCBI Taxonomy" id="2763679"/>
    <lineage>
        <taxon>Bacteria</taxon>
        <taxon>Bacillati</taxon>
        <taxon>Bacillota</taxon>
        <taxon>Tissierellia</taxon>
        <taxon>Tissierellales</taxon>
        <taxon>Tissierellaceae</taxon>
        <taxon>Paratissierella</taxon>
    </lineage>
</organism>
<dbReference type="InterPro" id="IPR001753">
    <property type="entry name" value="Enoyl-CoA_hydra/iso"/>
</dbReference>
<evidence type="ECO:0000256" key="2">
    <source>
        <dbReference type="ARBA" id="ARBA00023239"/>
    </source>
</evidence>
<proteinExistence type="inferred from homology"/>
<dbReference type="GO" id="GO:0016836">
    <property type="term" value="F:hydro-lyase activity"/>
    <property type="evidence" value="ECO:0007669"/>
    <property type="project" value="UniProtKB-ARBA"/>
</dbReference>
<dbReference type="SUPFAM" id="SSF52096">
    <property type="entry name" value="ClpP/crotonase"/>
    <property type="match status" value="1"/>
</dbReference>
<name>A0A926ET81_9FIRM</name>
<dbReference type="RefSeq" id="WP_262429246.1">
    <property type="nucleotide sequence ID" value="NZ_JACRTG010000016.1"/>
</dbReference>
<dbReference type="Proteomes" id="UP000601171">
    <property type="component" value="Unassembled WGS sequence"/>
</dbReference>
<dbReference type="AlphaFoldDB" id="A0A926ET81"/>
<comment type="caution">
    <text evidence="4">The sequence shown here is derived from an EMBL/GenBank/DDBJ whole genome shotgun (WGS) entry which is preliminary data.</text>
</comment>
<keyword evidence="5" id="KW-1185">Reference proteome</keyword>
<dbReference type="PANTHER" id="PTHR11941">
    <property type="entry name" value="ENOYL-COA HYDRATASE-RELATED"/>
    <property type="match status" value="1"/>
</dbReference>
<dbReference type="InterPro" id="IPR018376">
    <property type="entry name" value="Enoyl-CoA_hyd/isom_CS"/>
</dbReference>
<dbReference type="InterPro" id="IPR029045">
    <property type="entry name" value="ClpP/crotonase-like_dom_sf"/>
</dbReference>
<dbReference type="Gene3D" id="1.10.12.10">
    <property type="entry name" value="Lyase 2-enoyl-coa Hydratase, Chain A, domain 2"/>
    <property type="match status" value="1"/>
</dbReference>
<dbReference type="EMBL" id="JACRTG010000016">
    <property type="protein sequence ID" value="MBC8587798.1"/>
    <property type="molecule type" value="Genomic_DNA"/>
</dbReference>
<reference evidence="4" key="1">
    <citation type="submission" date="2020-08" db="EMBL/GenBank/DDBJ databases">
        <title>Genome public.</title>
        <authorList>
            <person name="Liu C."/>
            <person name="Sun Q."/>
        </authorList>
    </citation>
    <scope>NUCLEOTIDE SEQUENCE</scope>
    <source>
        <strain evidence="4">BX21</strain>
    </source>
</reference>
<dbReference type="InterPro" id="IPR014748">
    <property type="entry name" value="Enoyl-CoA_hydra_C"/>
</dbReference>
<dbReference type="FunFam" id="3.90.226.10:FF:000009">
    <property type="entry name" value="Carnitinyl-CoA dehydratase"/>
    <property type="match status" value="1"/>
</dbReference>
<sequence length="261" mass="28529">MKYNMLLLEEKDDIAIVSINRPKVYNALNREVLEELDKAITYIENNADIHAFIITGVGPKAFVSGADINELNGINSSDGTKWMLEGQRIFARIERSDKPSIAAVNGYCLGGGNELAMACDIRFASENAKFGQPEIKLGNIPGWGGTQRLPRLIGLSRAKQMVLSGEFISAKEAYDYGLVNKVLPDQESLLEESIRLAHVIASRGSISIAYAKKAINYSQETSLDAGLSLEAFGVGLCLSTDDQTEGVNAFIEKREPHFKGK</sequence>
<dbReference type="Gene3D" id="3.90.226.10">
    <property type="entry name" value="2-enoyl-CoA Hydratase, Chain A, domain 1"/>
    <property type="match status" value="1"/>
</dbReference>
<protein>
    <submittedName>
        <fullName evidence="4">Enoyl-CoA hydratase/isomerase family protein</fullName>
    </submittedName>
</protein>
<dbReference type="PROSITE" id="PS00166">
    <property type="entry name" value="ENOYL_COA_HYDRATASE"/>
    <property type="match status" value="1"/>
</dbReference>
<dbReference type="Pfam" id="PF00378">
    <property type="entry name" value="ECH_1"/>
    <property type="match status" value="1"/>
</dbReference>
<accession>A0A926ET81</accession>